<dbReference type="AlphaFoldDB" id="A0AB33IIH3"/>
<dbReference type="RefSeq" id="WP_010669270.1">
    <property type="nucleotide sequence ID" value="NZ_AP023410.1"/>
</dbReference>
<dbReference type="Pfam" id="PF06821">
    <property type="entry name" value="Ser_hydrolase"/>
    <property type="match status" value="1"/>
</dbReference>
<dbReference type="SUPFAM" id="SSF53474">
    <property type="entry name" value="alpha/beta-Hydrolases"/>
    <property type="match status" value="1"/>
</dbReference>
<dbReference type="EMBL" id="AP023410">
    <property type="protein sequence ID" value="BCK76704.1"/>
    <property type="molecule type" value="Genomic_DNA"/>
</dbReference>
<organism evidence="1 2">
    <name type="scientific">Acetobacter aceti NBRC 14818</name>
    <dbReference type="NCBI Taxonomy" id="887700"/>
    <lineage>
        <taxon>Bacteria</taxon>
        <taxon>Pseudomonadati</taxon>
        <taxon>Pseudomonadota</taxon>
        <taxon>Alphaproteobacteria</taxon>
        <taxon>Acetobacterales</taxon>
        <taxon>Acetobacteraceae</taxon>
        <taxon>Acetobacter</taxon>
        <taxon>Acetobacter subgen. Acetobacter</taxon>
    </lineage>
</organism>
<dbReference type="Gene3D" id="3.40.50.1820">
    <property type="entry name" value="alpha/beta hydrolase"/>
    <property type="match status" value="1"/>
</dbReference>
<evidence type="ECO:0000313" key="1">
    <source>
        <dbReference type="EMBL" id="BCK76704.1"/>
    </source>
</evidence>
<dbReference type="InterPro" id="IPR029058">
    <property type="entry name" value="AB_hydrolase_fold"/>
</dbReference>
<accession>A0AB33IIH3</accession>
<dbReference type="InterPro" id="IPR010662">
    <property type="entry name" value="RBBP9/YdeN"/>
</dbReference>
<proteinExistence type="predicted"/>
<dbReference type="GO" id="GO:0016787">
    <property type="term" value="F:hydrolase activity"/>
    <property type="evidence" value="ECO:0007669"/>
    <property type="project" value="UniProtKB-KW"/>
</dbReference>
<sequence>MQIASSFGSEKFLPHPGSWLDDEMDAGLKTLMLRLMTFDVLIVPGLDGSGEHHWQSLWKHFLLHQGISVRSVEQHDWSSPDLETWKKTLVSSVQHCSRSVLVVAHSLGALLTVHCADLEIAGALLVAPADAEETRAPARGRIKGFAPLPQGTLRFPSVLVTSDNDEWLSPARARFMAHCWGADLFPAGRVGHIGNQENLGIWREGFRALEKLLDRIDNERVVAEESQI</sequence>
<keyword evidence="2" id="KW-1185">Reference proteome</keyword>
<keyword evidence="1" id="KW-0378">Hydrolase</keyword>
<gene>
    <name evidence="1" type="ORF">EMQ_2310</name>
</gene>
<evidence type="ECO:0000313" key="2">
    <source>
        <dbReference type="Proteomes" id="UP000516424"/>
    </source>
</evidence>
<reference evidence="1 2" key="1">
    <citation type="journal article" date="2011" name="Microbiology">
        <title>Transcriptome response to different carbon sources in Acetobacter aceti.</title>
        <authorList>
            <person name="Sakurai K."/>
            <person name="Arai H."/>
            <person name="Ishii M."/>
            <person name="Igarashi Y."/>
        </authorList>
    </citation>
    <scope>NUCLEOTIDE SEQUENCE [LARGE SCALE GENOMIC DNA]</scope>
    <source>
        <strain evidence="1 2">NBRC 14818</strain>
    </source>
</reference>
<protein>
    <submittedName>
        <fullName evidence="1">Alpha/beta hydrolase</fullName>
    </submittedName>
</protein>
<dbReference type="Proteomes" id="UP000516424">
    <property type="component" value="Chromosome"/>
</dbReference>
<name>A0AB33IIH3_ACEAC</name>